<protein>
    <submittedName>
        <fullName evidence="1">2373_t:CDS:1</fullName>
    </submittedName>
</protein>
<gene>
    <name evidence="1" type="ORF">SCALOS_LOCUS8635</name>
</gene>
<evidence type="ECO:0000313" key="1">
    <source>
        <dbReference type="EMBL" id="CAG8650001.1"/>
    </source>
</evidence>
<keyword evidence="2" id="KW-1185">Reference proteome</keyword>
<evidence type="ECO:0000313" key="2">
    <source>
        <dbReference type="Proteomes" id="UP000789860"/>
    </source>
</evidence>
<comment type="caution">
    <text evidence="1">The sequence shown here is derived from an EMBL/GenBank/DDBJ whole genome shotgun (WGS) entry which is preliminary data.</text>
</comment>
<proteinExistence type="predicted"/>
<accession>A0ACA9NER5</accession>
<feature type="non-terminal residue" evidence="1">
    <location>
        <position position="1"/>
    </location>
</feature>
<reference evidence="1" key="1">
    <citation type="submission" date="2021-06" db="EMBL/GenBank/DDBJ databases">
        <authorList>
            <person name="Kallberg Y."/>
            <person name="Tangrot J."/>
            <person name="Rosling A."/>
        </authorList>
    </citation>
    <scope>NUCLEOTIDE SEQUENCE</scope>
    <source>
        <strain evidence="1">AU212A</strain>
    </source>
</reference>
<organism evidence="1 2">
    <name type="scientific">Scutellospora calospora</name>
    <dbReference type="NCBI Taxonomy" id="85575"/>
    <lineage>
        <taxon>Eukaryota</taxon>
        <taxon>Fungi</taxon>
        <taxon>Fungi incertae sedis</taxon>
        <taxon>Mucoromycota</taxon>
        <taxon>Glomeromycotina</taxon>
        <taxon>Glomeromycetes</taxon>
        <taxon>Diversisporales</taxon>
        <taxon>Gigasporaceae</taxon>
        <taxon>Scutellospora</taxon>
    </lineage>
</organism>
<dbReference type="EMBL" id="CAJVPM010023518">
    <property type="protein sequence ID" value="CAG8650001.1"/>
    <property type="molecule type" value="Genomic_DNA"/>
</dbReference>
<feature type="non-terminal residue" evidence="1">
    <location>
        <position position="84"/>
    </location>
</feature>
<dbReference type="Proteomes" id="UP000789860">
    <property type="component" value="Unassembled WGS sequence"/>
</dbReference>
<sequence length="84" mass="9882">STPEREASEALWNWRDTVSNELSNSEEIIDNISENLLLLKRSRRNIRTVLKNQDYQEDQESSLNFILQQLQHLEEELANIKKVG</sequence>
<name>A0ACA9NER5_9GLOM</name>